<dbReference type="EMBL" id="WOYG01000001">
    <property type="protein sequence ID" value="NLV11439.1"/>
    <property type="molecule type" value="Genomic_DNA"/>
</dbReference>
<dbReference type="AlphaFoldDB" id="A0A847UE19"/>
<dbReference type="OrthoDB" id="234635at2157"/>
<feature type="region of interest" description="Disordered" evidence="1">
    <location>
        <begin position="1"/>
        <end position="22"/>
    </location>
</feature>
<proteinExistence type="predicted"/>
<accession>A0A847UE19</accession>
<comment type="caution">
    <text evidence="2">The sequence shown here is derived from an EMBL/GenBank/DDBJ whole genome shotgun (WGS) entry which is preliminary data.</text>
</comment>
<reference evidence="2" key="1">
    <citation type="submission" date="2019-12" db="EMBL/GenBank/DDBJ databases">
        <title>Whole-genome sequence of Halomicrobium mukohataei pws1.</title>
        <authorList>
            <person name="Verma D.K."/>
            <person name="Gopal K."/>
            <person name="Prasad E.S."/>
        </authorList>
    </citation>
    <scope>NUCLEOTIDE SEQUENCE</scope>
    <source>
        <strain evidence="2">Pws1</strain>
    </source>
</reference>
<protein>
    <recommendedName>
        <fullName evidence="4">Nudix hydrolase domain-containing protein</fullName>
    </recommendedName>
</protein>
<evidence type="ECO:0000313" key="3">
    <source>
        <dbReference type="Proteomes" id="UP000608662"/>
    </source>
</evidence>
<name>A0A847UE19_9EURY</name>
<evidence type="ECO:0000313" key="2">
    <source>
        <dbReference type="EMBL" id="NLV11439.1"/>
    </source>
</evidence>
<gene>
    <name evidence="2" type="ORF">GOC74_16040</name>
</gene>
<organism evidence="2 3">
    <name type="scientific">Halomicrobium mukohataei</name>
    <dbReference type="NCBI Taxonomy" id="57705"/>
    <lineage>
        <taxon>Archaea</taxon>
        <taxon>Methanobacteriati</taxon>
        <taxon>Methanobacteriota</taxon>
        <taxon>Stenosarchaea group</taxon>
        <taxon>Halobacteria</taxon>
        <taxon>Halobacteriales</taxon>
        <taxon>Haloarculaceae</taxon>
        <taxon>Halomicrobium</taxon>
    </lineage>
</organism>
<dbReference type="Proteomes" id="UP000608662">
    <property type="component" value="Unassembled WGS sequence"/>
</dbReference>
<evidence type="ECO:0000256" key="1">
    <source>
        <dbReference type="SAM" id="MobiDB-lite"/>
    </source>
</evidence>
<sequence>MVSRSPDVIGDGIESLQQRHGPFPVNQTTLSLSPAAYRDAAERARDGFADVYVRVENDDGEVLHVQSEDRKRVPRCVGGSEKPLTERARDAVADATGVDCTIDEIVRVTIAGVRNAEDTDAETVYRLLVLVDAMYDGGQTERGVWAAESAIPEFV</sequence>
<evidence type="ECO:0008006" key="4">
    <source>
        <dbReference type="Google" id="ProtNLM"/>
    </source>
</evidence>